<evidence type="ECO:0000259" key="1">
    <source>
        <dbReference type="PROSITE" id="PS50943"/>
    </source>
</evidence>
<accession>A0A101U4N9</accession>
<dbReference type="InterPro" id="IPR043917">
    <property type="entry name" value="DUF5753"/>
</dbReference>
<dbReference type="SUPFAM" id="SSF47413">
    <property type="entry name" value="lambda repressor-like DNA-binding domains"/>
    <property type="match status" value="1"/>
</dbReference>
<dbReference type="OrthoDB" id="2897536at2"/>
<dbReference type="RefSeq" id="WP_062718620.1">
    <property type="nucleotide sequence ID" value="NZ_KQ948927.1"/>
</dbReference>
<dbReference type="Pfam" id="PF19054">
    <property type="entry name" value="DUF5753"/>
    <property type="match status" value="1"/>
</dbReference>
<dbReference type="AlphaFoldDB" id="A0A101U4N9"/>
<proteinExistence type="predicted"/>
<dbReference type="SMART" id="SM00530">
    <property type="entry name" value="HTH_XRE"/>
    <property type="match status" value="1"/>
</dbReference>
<gene>
    <name evidence="2" type="ORF">AQJ67_12565</name>
</gene>
<dbReference type="PROSITE" id="PS50943">
    <property type="entry name" value="HTH_CROC1"/>
    <property type="match status" value="1"/>
</dbReference>
<dbReference type="Gene3D" id="1.10.260.40">
    <property type="entry name" value="lambda repressor-like DNA-binding domains"/>
    <property type="match status" value="1"/>
</dbReference>
<dbReference type="EMBL" id="LMWY01000014">
    <property type="protein sequence ID" value="KUO04092.1"/>
    <property type="molecule type" value="Genomic_DNA"/>
</dbReference>
<evidence type="ECO:0000313" key="3">
    <source>
        <dbReference type="Proteomes" id="UP000053429"/>
    </source>
</evidence>
<dbReference type="CDD" id="cd00093">
    <property type="entry name" value="HTH_XRE"/>
    <property type="match status" value="1"/>
</dbReference>
<dbReference type="STRING" id="661399.AQJ67_12565"/>
<organism evidence="2 3">
    <name type="scientific">Streptomyces caeruleatus</name>
    <dbReference type="NCBI Taxonomy" id="661399"/>
    <lineage>
        <taxon>Bacteria</taxon>
        <taxon>Bacillati</taxon>
        <taxon>Actinomycetota</taxon>
        <taxon>Actinomycetes</taxon>
        <taxon>Kitasatosporales</taxon>
        <taxon>Streptomycetaceae</taxon>
        <taxon>Streptomyces</taxon>
    </lineage>
</organism>
<reference evidence="2 3" key="1">
    <citation type="submission" date="2015-10" db="EMBL/GenBank/DDBJ databases">
        <title>Draft genome sequence of Streptomyces caeruleatus NRRL B-24802, type strain for the species Streptomyces caeruleatus.</title>
        <authorList>
            <person name="Ruckert C."/>
            <person name="Winkler A."/>
            <person name="Kalinowski J."/>
            <person name="Kampfer P."/>
            <person name="Glaeser S."/>
        </authorList>
    </citation>
    <scope>NUCLEOTIDE SEQUENCE [LARGE SCALE GENOMIC DNA]</scope>
    <source>
        <strain evidence="2 3">NRRL B-24802</strain>
    </source>
</reference>
<dbReference type="GO" id="GO:0003677">
    <property type="term" value="F:DNA binding"/>
    <property type="evidence" value="ECO:0007669"/>
    <property type="project" value="InterPro"/>
</dbReference>
<protein>
    <submittedName>
        <fullName evidence="2">XRE family transcriptional regulator</fullName>
    </submittedName>
</protein>
<name>A0A101U4N9_9ACTN</name>
<comment type="caution">
    <text evidence="2">The sequence shown here is derived from an EMBL/GenBank/DDBJ whole genome shotgun (WGS) entry which is preliminary data.</text>
</comment>
<feature type="domain" description="HTH cro/C1-type" evidence="1">
    <location>
        <begin position="21"/>
        <end position="74"/>
    </location>
</feature>
<dbReference type="InterPro" id="IPR010982">
    <property type="entry name" value="Lambda_DNA-bd_dom_sf"/>
</dbReference>
<sequence>MTHINTLDPGASPLDYYGFELRRHREAASLTQKQLGDIVYCTGSLVGQIETARKLPTLPFSERVDIALGTGGALSRLHELVMRSQLPAWFQQVAELQARAVEICSFEPQMVPGLLQTRAYASAVLGVLDKTDLDDRTAVRLARQRIFERGEPPVFWVILSEAALCQEIGGRETMRDQLAHLLSFEGNPRINIQVLPFSAGAHAGLTGSFDLYRFPSDPTIVYTEGYGSAHPTANPDTVKDCSLRYDHLQAAALSLKDSAELIRRVMEERYGEHRDSGGDPVA</sequence>
<dbReference type="InterPro" id="IPR001387">
    <property type="entry name" value="Cro/C1-type_HTH"/>
</dbReference>
<keyword evidence="3" id="KW-1185">Reference proteome</keyword>
<dbReference type="Proteomes" id="UP000053429">
    <property type="component" value="Unassembled WGS sequence"/>
</dbReference>
<dbReference type="Pfam" id="PF13560">
    <property type="entry name" value="HTH_31"/>
    <property type="match status" value="1"/>
</dbReference>
<evidence type="ECO:0000313" key="2">
    <source>
        <dbReference type="EMBL" id="KUO04092.1"/>
    </source>
</evidence>